<dbReference type="InterPro" id="IPR012677">
    <property type="entry name" value="Nucleotide-bd_a/b_plait_sf"/>
</dbReference>
<dbReference type="InterPro" id="IPR034228">
    <property type="entry name" value="Nop6_RRM"/>
</dbReference>
<dbReference type="InterPro" id="IPR035979">
    <property type="entry name" value="RBD_domain_sf"/>
</dbReference>
<feature type="domain" description="RRM" evidence="4">
    <location>
        <begin position="372"/>
        <end position="450"/>
    </location>
</feature>
<keyword evidence="1 2" id="KW-0694">RNA-binding</keyword>
<dbReference type="RefSeq" id="XP_011310887.1">
    <property type="nucleotide sequence ID" value="XM_011312585.1"/>
</dbReference>
<feature type="region of interest" description="Disordered" evidence="3">
    <location>
        <begin position="1"/>
        <end position="123"/>
    </location>
</feature>
<gene>
    <name evidence="6" type="primary">LOC105271203</name>
</gene>
<dbReference type="SUPFAM" id="SSF54928">
    <property type="entry name" value="RNA-binding domain, RBD"/>
    <property type="match status" value="1"/>
</dbReference>
<dbReference type="GO" id="GO:0005730">
    <property type="term" value="C:nucleolus"/>
    <property type="evidence" value="ECO:0007669"/>
    <property type="project" value="TreeGrafter"/>
</dbReference>
<evidence type="ECO:0000256" key="2">
    <source>
        <dbReference type="PROSITE-ProRule" id="PRU00176"/>
    </source>
</evidence>
<feature type="compositionally biased region" description="Basic residues" evidence="3">
    <location>
        <begin position="487"/>
        <end position="498"/>
    </location>
</feature>
<dbReference type="Pfam" id="PF00076">
    <property type="entry name" value="RRM_1"/>
    <property type="match status" value="1"/>
</dbReference>
<evidence type="ECO:0000256" key="3">
    <source>
        <dbReference type="SAM" id="MobiDB-lite"/>
    </source>
</evidence>
<dbReference type="OrthoDB" id="167718at2759"/>
<feature type="compositionally biased region" description="Basic and acidic residues" evidence="3">
    <location>
        <begin position="110"/>
        <end position="119"/>
    </location>
</feature>
<dbReference type="KEGG" id="fas:105271203"/>
<organism evidence="5 6">
    <name type="scientific">Fopius arisanus</name>
    <dbReference type="NCBI Taxonomy" id="64838"/>
    <lineage>
        <taxon>Eukaryota</taxon>
        <taxon>Metazoa</taxon>
        <taxon>Ecdysozoa</taxon>
        <taxon>Arthropoda</taxon>
        <taxon>Hexapoda</taxon>
        <taxon>Insecta</taxon>
        <taxon>Pterygota</taxon>
        <taxon>Neoptera</taxon>
        <taxon>Endopterygota</taxon>
        <taxon>Hymenoptera</taxon>
        <taxon>Apocrita</taxon>
        <taxon>Ichneumonoidea</taxon>
        <taxon>Braconidae</taxon>
        <taxon>Opiinae</taxon>
        <taxon>Fopius</taxon>
    </lineage>
</organism>
<reference evidence="6" key="1">
    <citation type="submission" date="2025-08" db="UniProtKB">
        <authorList>
            <consortium name="RefSeq"/>
        </authorList>
    </citation>
    <scope>IDENTIFICATION</scope>
    <source>
        <strain evidence="6">USDA-PBARC FA_bdor</strain>
        <tissue evidence="6">Whole organism</tissue>
    </source>
</reference>
<name>A0A9R1U858_9HYME</name>
<evidence type="ECO:0000256" key="1">
    <source>
        <dbReference type="ARBA" id="ARBA00022884"/>
    </source>
</evidence>
<feature type="compositionally biased region" description="Acidic residues" evidence="3">
    <location>
        <begin position="292"/>
        <end position="314"/>
    </location>
</feature>
<dbReference type="SMART" id="SM00360">
    <property type="entry name" value="RRM"/>
    <property type="match status" value="1"/>
</dbReference>
<dbReference type="AlphaFoldDB" id="A0A9R1U858"/>
<feature type="compositionally biased region" description="Basic and acidic residues" evidence="3">
    <location>
        <begin position="82"/>
        <end position="93"/>
    </location>
</feature>
<dbReference type="Proteomes" id="UP000694866">
    <property type="component" value="Unplaced"/>
</dbReference>
<evidence type="ECO:0000313" key="5">
    <source>
        <dbReference type="Proteomes" id="UP000694866"/>
    </source>
</evidence>
<keyword evidence="5" id="KW-1185">Reference proteome</keyword>
<dbReference type="GO" id="GO:0042274">
    <property type="term" value="P:ribosomal small subunit biogenesis"/>
    <property type="evidence" value="ECO:0007669"/>
    <property type="project" value="TreeGrafter"/>
</dbReference>
<feature type="compositionally biased region" description="Basic residues" evidence="3">
    <location>
        <begin position="183"/>
        <end position="195"/>
    </location>
</feature>
<evidence type="ECO:0000259" key="4">
    <source>
        <dbReference type="PROSITE" id="PS50102"/>
    </source>
</evidence>
<evidence type="ECO:0000313" key="6">
    <source>
        <dbReference type="RefSeq" id="XP_011310887.1"/>
    </source>
</evidence>
<dbReference type="PANTHER" id="PTHR23236:SF51">
    <property type="entry name" value="NUCLEOLAR PROTEIN 6"/>
    <property type="match status" value="1"/>
</dbReference>
<feature type="compositionally biased region" description="Acidic residues" evidence="3">
    <location>
        <begin position="260"/>
        <end position="281"/>
    </location>
</feature>
<feature type="compositionally biased region" description="Acidic residues" evidence="3">
    <location>
        <begin position="323"/>
        <end position="340"/>
    </location>
</feature>
<proteinExistence type="predicted"/>
<feature type="region of interest" description="Disordered" evidence="3">
    <location>
        <begin position="167"/>
        <end position="211"/>
    </location>
</feature>
<dbReference type="GeneID" id="105271203"/>
<dbReference type="CDD" id="cd12400">
    <property type="entry name" value="RRM_Nop6"/>
    <property type="match status" value="1"/>
</dbReference>
<feature type="region of interest" description="Disordered" evidence="3">
    <location>
        <begin position="468"/>
        <end position="498"/>
    </location>
</feature>
<dbReference type="PROSITE" id="PS50102">
    <property type="entry name" value="RRM"/>
    <property type="match status" value="1"/>
</dbReference>
<sequence>MVKKGKKRSLEVSEATVKSEVPPQGPLKKPKIKKEEKANGAANGTKKIKNKPAPETALKKPEESLAPKKVKKQKKQIQNPEKISEPEEKKDQALKVLQKKLEAKKKKKELRKEMRKENGQFKPANIKLTADEIKIRIENFESKEQLSRTARRKLAALKKKLRIEEGTYTPPSELPKTPQLSKNLKRKIRRHKNVMKRAELASTGGSEQEITKKLEKKAKNVEKLVKEEQSKLVGKAAVKVEGKGKLVKEKGKKALKAEAESDDDDEEEEEDESEEEEDSEAVDSTLNTSQEVDSEDDDDEEDEENEEDEAEEADSTLNTSQEVNDDDDDEEDDEEDDEDDEKKVEIKGKPAAPTPAAKNPQQKQNQDKKTRYVLFIGNLPYAATTEDIKKHFLTKVSTVSSVRIPTDAKTNQPRGFAYVEFTNSVDYEKGLSLHESNLLGRRIKVQYSQPGSKSTGKRPEIVAKNQKLHAMRKQGQLAGSVKDSNKRNFRRNQNKSRG</sequence>
<protein>
    <submittedName>
        <fullName evidence="6">Nucleolin</fullName>
    </submittedName>
</protein>
<feature type="region of interest" description="Disordered" evidence="3">
    <location>
        <begin position="226"/>
        <end position="369"/>
    </location>
</feature>
<dbReference type="Gene3D" id="3.30.70.330">
    <property type="match status" value="1"/>
</dbReference>
<feature type="compositionally biased region" description="Polar residues" evidence="3">
    <location>
        <begin position="282"/>
        <end position="291"/>
    </location>
</feature>
<feature type="compositionally biased region" description="Basic and acidic residues" evidence="3">
    <location>
        <begin position="238"/>
        <end position="249"/>
    </location>
</feature>
<feature type="compositionally biased region" description="Low complexity" evidence="3">
    <location>
        <begin position="349"/>
        <end position="364"/>
    </location>
</feature>
<dbReference type="PANTHER" id="PTHR23236">
    <property type="entry name" value="EUKARYOTIC TRANSLATION INITIATION FACTOR 4B/4H"/>
    <property type="match status" value="1"/>
</dbReference>
<feature type="compositionally biased region" description="Basic and acidic residues" evidence="3">
    <location>
        <begin position="57"/>
        <end position="66"/>
    </location>
</feature>
<accession>A0A9R1U858</accession>
<dbReference type="InterPro" id="IPR000504">
    <property type="entry name" value="RRM_dom"/>
</dbReference>
<dbReference type="GO" id="GO:0019843">
    <property type="term" value="F:rRNA binding"/>
    <property type="evidence" value="ECO:0007669"/>
    <property type="project" value="TreeGrafter"/>
</dbReference>